<dbReference type="PANTHER" id="PTHR34157:SF2">
    <property type="entry name" value="TUZIN"/>
    <property type="match status" value="1"/>
</dbReference>
<dbReference type="PROSITE" id="PS50105">
    <property type="entry name" value="SAM_DOMAIN"/>
    <property type="match status" value="1"/>
</dbReference>
<dbReference type="SUPFAM" id="SSF47769">
    <property type="entry name" value="SAM/Pointed domain"/>
    <property type="match status" value="1"/>
</dbReference>
<dbReference type="GO" id="GO:0005509">
    <property type="term" value="F:calcium ion binding"/>
    <property type="evidence" value="ECO:0007669"/>
    <property type="project" value="InterPro"/>
</dbReference>
<dbReference type="InParanoid" id="D8LEH4"/>
<feature type="region of interest" description="Disordered" evidence="1">
    <location>
        <begin position="2108"/>
        <end position="2130"/>
    </location>
</feature>
<dbReference type="InterPro" id="IPR002125">
    <property type="entry name" value="CMP_dCMP_dom"/>
</dbReference>
<dbReference type="SUPFAM" id="SSF53927">
    <property type="entry name" value="Cytidine deaminase-like"/>
    <property type="match status" value="1"/>
</dbReference>
<feature type="compositionally biased region" description="Basic and acidic residues" evidence="1">
    <location>
        <begin position="883"/>
        <end position="893"/>
    </location>
</feature>
<dbReference type="SMART" id="SM00743">
    <property type="entry name" value="Agenet"/>
    <property type="match status" value="12"/>
</dbReference>
<evidence type="ECO:0000259" key="2">
    <source>
        <dbReference type="PROSITE" id="PS50105"/>
    </source>
</evidence>
<dbReference type="CDD" id="cd01283">
    <property type="entry name" value="cytidine_deaminase"/>
    <property type="match status" value="1"/>
</dbReference>
<feature type="region of interest" description="Disordered" evidence="1">
    <location>
        <begin position="2037"/>
        <end position="2060"/>
    </location>
</feature>
<feature type="domain" description="EF-hand" evidence="3">
    <location>
        <begin position="444"/>
        <end position="479"/>
    </location>
</feature>
<feature type="compositionally biased region" description="Basic and acidic residues" evidence="1">
    <location>
        <begin position="927"/>
        <end position="939"/>
    </location>
</feature>
<evidence type="ECO:0000313" key="5">
    <source>
        <dbReference type="EMBL" id="CBN80217.1"/>
    </source>
</evidence>
<feature type="region of interest" description="Disordered" evidence="1">
    <location>
        <begin position="2717"/>
        <end position="2748"/>
    </location>
</feature>
<dbReference type="Gene3D" id="2.30.30.140">
    <property type="match status" value="25"/>
</dbReference>
<feature type="compositionally biased region" description="Basic and acidic residues" evidence="1">
    <location>
        <begin position="2654"/>
        <end position="2668"/>
    </location>
</feature>
<evidence type="ECO:0000259" key="4">
    <source>
        <dbReference type="PROSITE" id="PS51747"/>
    </source>
</evidence>
<organism evidence="5 6">
    <name type="scientific">Ectocarpus siliculosus</name>
    <name type="common">Brown alga</name>
    <name type="synonym">Conferva siliculosa</name>
    <dbReference type="NCBI Taxonomy" id="2880"/>
    <lineage>
        <taxon>Eukaryota</taxon>
        <taxon>Sar</taxon>
        <taxon>Stramenopiles</taxon>
        <taxon>Ochrophyta</taxon>
        <taxon>PX clade</taxon>
        <taxon>Phaeophyceae</taxon>
        <taxon>Ectocarpales</taxon>
        <taxon>Ectocarpaceae</taxon>
        <taxon>Ectocarpus</taxon>
    </lineage>
</organism>
<dbReference type="SMART" id="SM00333">
    <property type="entry name" value="TUDOR"/>
    <property type="match status" value="24"/>
</dbReference>
<reference evidence="5 6" key="1">
    <citation type="journal article" date="2010" name="Nature">
        <title>The Ectocarpus genome and the independent evolution of multicellularity in brown algae.</title>
        <authorList>
            <person name="Cock J.M."/>
            <person name="Sterck L."/>
            <person name="Rouze P."/>
            <person name="Scornet D."/>
            <person name="Allen A.E."/>
            <person name="Amoutzias G."/>
            <person name="Anthouard V."/>
            <person name="Artiguenave F."/>
            <person name="Aury J.M."/>
            <person name="Badger J.H."/>
            <person name="Beszteri B."/>
            <person name="Billiau K."/>
            <person name="Bonnet E."/>
            <person name="Bothwell J.H."/>
            <person name="Bowler C."/>
            <person name="Boyen C."/>
            <person name="Brownlee C."/>
            <person name="Carrano C.J."/>
            <person name="Charrier B."/>
            <person name="Cho G.Y."/>
            <person name="Coelho S.M."/>
            <person name="Collen J."/>
            <person name="Corre E."/>
            <person name="Da Silva C."/>
            <person name="Delage L."/>
            <person name="Delaroque N."/>
            <person name="Dittami S.M."/>
            <person name="Doulbeau S."/>
            <person name="Elias M."/>
            <person name="Farnham G."/>
            <person name="Gachon C.M."/>
            <person name="Gschloessl B."/>
            <person name="Heesch S."/>
            <person name="Jabbari K."/>
            <person name="Jubin C."/>
            <person name="Kawai H."/>
            <person name="Kimura K."/>
            <person name="Kloareg B."/>
            <person name="Kupper F.C."/>
            <person name="Lang D."/>
            <person name="Le Bail A."/>
            <person name="Leblanc C."/>
            <person name="Lerouge P."/>
            <person name="Lohr M."/>
            <person name="Lopez P.J."/>
            <person name="Martens C."/>
            <person name="Maumus F."/>
            <person name="Michel G."/>
            <person name="Miranda-Saavedra D."/>
            <person name="Morales J."/>
            <person name="Moreau H."/>
            <person name="Motomura T."/>
            <person name="Nagasato C."/>
            <person name="Napoli C.A."/>
            <person name="Nelson D.R."/>
            <person name="Nyvall-Collen P."/>
            <person name="Peters A.F."/>
            <person name="Pommier C."/>
            <person name="Potin P."/>
            <person name="Poulain J."/>
            <person name="Quesneville H."/>
            <person name="Read B."/>
            <person name="Rensing S.A."/>
            <person name="Ritter A."/>
            <person name="Rousvoal S."/>
            <person name="Samanta M."/>
            <person name="Samson G."/>
            <person name="Schroeder D.C."/>
            <person name="Segurens B."/>
            <person name="Strittmatter M."/>
            <person name="Tonon T."/>
            <person name="Tregear J.W."/>
            <person name="Valentin K."/>
            <person name="von Dassow P."/>
            <person name="Yamagishi T."/>
            <person name="Van de Peer Y."/>
            <person name="Wincker P."/>
        </authorList>
    </citation>
    <scope>NUCLEOTIDE SEQUENCE [LARGE SCALE GENOMIC DNA]</scope>
    <source>
        <strain evidence="6">Ec32 / CCAP1310/4</strain>
    </source>
</reference>
<dbReference type="CDD" id="cd04508">
    <property type="entry name" value="Tudor_SF"/>
    <property type="match status" value="25"/>
</dbReference>
<feature type="region of interest" description="Disordered" evidence="1">
    <location>
        <begin position="1309"/>
        <end position="1331"/>
    </location>
</feature>
<dbReference type="PROSITE" id="PS51747">
    <property type="entry name" value="CYT_DCMP_DEAMINASES_2"/>
    <property type="match status" value="1"/>
</dbReference>
<dbReference type="Pfam" id="PF00536">
    <property type="entry name" value="SAM_1"/>
    <property type="match status" value="1"/>
</dbReference>
<feature type="region of interest" description="Disordered" evidence="1">
    <location>
        <begin position="1961"/>
        <end position="1992"/>
    </location>
</feature>
<feature type="region of interest" description="Disordered" evidence="1">
    <location>
        <begin position="84"/>
        <end position="137"/>
    </location>
</feature>
<dbReference type="InterPro" id="IPR014002">
    <property type="entry name" value="Agenet_dom_plant"/>
</dbReference>
<feature type="region of interest" description="Disordered" evidence="1">
    <location>
        <begin position="1240"/>
        <end position="1260"/>
    </location>
</feature>
<feature type="region of interest" description="Disordered" evidence="1">
    <location>
        <begin position="2518"/>
        <end position="2556"/>
    </location>
</feature>
<feature type="region of interest" description="Disordered" evidence="1">
    <location>
        <begin position="1"/>
        <end position="46"/>
    </location>
</feature>
<feature type="region of interest" description="Disordered" evidence="1">
    <location>
        <begin position="522"/>
        <end position="609"/>
    </location>
</feature>
<feature type="compositionally biased region" description="Basic residues" evidence="1">
    <location>
        <begin position="2739"/>
        <end position="2748"/>
    </location>
</feature>
<dbReference type="PROSITE" id="PS50222">
    <property type="entry name" value="EF_HAND_2"/>
    <property type="match status" value="1"/>
</dbReference>
<dbReference type="SMART" id="SM00454">
    <property type="entry name" value="SAM"/>
    <property type="match status" value="1"/>
</dbReference>
<feature type="compositionally biased region" description="Gly residues" evidence="1">
    <location>
        <begin position="102"/>
        <end position="111"/>
    </location>
</feature>
<proteinExistence type="predicted"/>
<dbReference type="InterPro" id="IPR013761">
    <property type="entry name" value="SAM/pointed_sf"/>
</dbReference>
<dbReference type="Gene3D" id="3.40.140.10">
    <property type="entry name" value="Cytidine Deaminase, domain 2"/>
    <property type="match status" value="1"/>
</dbReference>
<feature type="region of interest" description="Disordered" evidence="1">
    <location>
        <begin position="1030"/>
        <end position="1059"/>
    </location>
</feature>
<dbReference type="InterPro" id="IPR016193">
    <property type="entry name" value="Cytidine_deaminase-like"/>
</dbReference>
<dbReference type="Gene3D" id="1.10.150.50">
    <property type="entry name" value="Transcription Factor, Ets-1"/>
    <property type="match status" value="1"/>
</dbReference>
<accession>D8LEH4</accession>
<dbReference type="STRING" id="2880.D8LEH4"/>
<dbReference type="CDD" id="cd09487">
    <property type="entry name" value="SAM_superfamily"/>
    <property type="match status" value="1"/>
</dbReference>
<gene>
    <name evidence="5" type="ORF">Esi_0131_0032</name>
</gene>
<dbReference type="InterPro" id="IPR005824">
    <property type="entry name" value="KOW"/>
</dbReference>
<feature type="compositionally biased region" description="Gly residues" evidence="1">
    <location>
        <begin position="810"/>
        <end position="829"/>
    </location>
</feature>
<feature type="region of interest" description="Disordered" evidence="1">
    <location>
        <begin position="2604"/>
        <end position="2685"/>
    </location>
</feature>
<dbReference type="InterPro" id="IPR011992">
    <property type="entry name" value="EF-hand-dom_pair"/>
</dbReference>
<dbReference type="OrthoDB" id="414540at2759"/>
<feature type="compositionally biased region" description="Polar residues" evidence="1">
    <location>
        <begin position="960"/>
        <end position="971"/>
    </location>
</feature>
<feature type="region of interest" description="Disordered" evidence="1">
    <location>
        <begin position="2379"/>
        <end position="2405"/>
    </location>
</feature>
<feature type="region of interest" description="Disordered" evidence="1">
    <location>
        <begin position="716"/>
        <end position="1004"/>
    </location>
</feature>
<dbReference type="InterPro" id="IPR002048">
    <property type="entry name" value="EF_hand_dom"/>
</dbReference>
<evidence type="ECO:0000256" key="1">
    <source>
        <dbReference type="SAM" id="MobiDB-lite"/>
    </source>
</evidence>
<evidence type="ECO:0000313" key="6">
    <source>
        <dbReference type="Proteomes" id="UP000002630"/>
    </source>
</evidence>
<dbReference type="SUPFAM" id="SSF47473">
    <property type="entry name" value="EF-hand"/>
    <property type="match status" value="1"/>
</dbReference>
<feature type="region of interest" description="Disordered" evidence="1">
    <location>
        <begin position="144"/>
        <end position="163"/>
    </location>
</feature>
<feature type="region of interest" description="Disordered" evidence="1">
    <location>
        <begin position="2450"/>
        <end position="2474"/>
    </location>
</feature>
<feature type="compositionally biased region" description="Polar residues" evidence="1">
    <location>
        <begin position="12"/>
        <end position="23"/>
    </location>
</feature>
<dbReference type="GO" id="GO:0003824">
    <property type="term" value="F:catalytic activity"/>
    <property type="evidence" value="ECO:0007669"/>
    <property type="project" value="InterPro"/>
</dbReference>
<dbReference type="PANTHER" id="PTHR34157">
    <property type="entry name" value="TUZIN"/>
    <property type="match status" value="1"/>
</dbReference>
<dbReference type="EMBL" id="FN647946">
    <property type="protein sequence ID" value="CBN80217.1"/>
    <property type="molecule type" value="Genomic_DNA"/>
</dbReference>
<dbReference type="Gene3D" id="1.10.238.10">
    <property type="entry name" value="EF-hand"/>
    <property type="match status" value="1"/>
</dbReference>
<dbReference type="eggNOG" id="KOG0833">
    <property type="taxonomic scope" value="Eukaryota"/>
</dbReference>
<feature type="compositionally biased region" description="Basic and acidic residues" evidence="1">
    <location>
        <begin position="843"/>
        <end position="853"/>
    </location>
</feature>
<feature type="compositionally biased region" description="Basic and acidic residues" evidence="1">
    <location>
        <begin position="2717"/>
        <end position="2729"/>
    </location>
</feature>
<dbReference type="InterPro" id="IPR001660">
    <property type="entry name" value="SAM"/>
</dbReference>
<sequence>MPYSPPSRRNRGQLSTSRSSKVNHTPREEARPASSPLRSYAKGKNSLWLLNSDTYSSVTMKMLIEKQAAAAASRLNSPSRLEAFAADSPPHRRRPRTPTKVGSGGGGGGRGGRSDRSDDRGRAPSPSPRHTSPGGGIALSELVSATTPPRRRSSAIKFDASGGNEGAELRRSLAQETYTKTFTGMQAYGESGMTVLEELIDAAFRACDIGHAQGQQRVTGAALLTRSGKIFAGCNVESSSVDLSVGAERTTVLKAVSEGETRFRSMAMASDTDLGFPSPDGPGRQFLAEFGEFPVYLVNRDMQVKIASTGELYPMMPPGPVDGKRRGLGPGEGRDEAIVAASREREKRPAREWGVQEVLDWLEDELELGEYRREFARAKVDGALLLNLEDKDLHDMLGIEHPLHRRRVCLGIQKIKDKEEQEQMGKNYADMDDYVKRLDRDRVRLVTKLKVVFDRFDKSGGGTISTANARDALLYMGRDVTGEACASWLADRERNRGDGGGQSGDISFVDFSTAYSALFADEDPDIDLGERRGPRGGPKEQGVSVTGSGHVRLRQKSAQGRGDGAHGSWAPGSSEDEQGFRTGSRRHSPHRKTPRGGGGEDASNDGDDHYRENAQAEAFEALRSVKKLAEVKRVFDRFAVDGMLTAYEALQALTEAGCTAPRTHAGRYLRSRRFFGLRREVTFFEFLRSMAALGVHDSGAHVAGFAPAMIPLGGGGTNTPFRARHGSRGRRDDDDDDDDEYMSVTGKRGGGRSGSRRRTRRRGRSGEGRAYGDDDEDQEGSTSTSADDEDDRHRRSPAPRRGVSPRRSVGAGGISRGRGLGSGSGGGYGETRRSRSASRKSRYGREGGKRLPSDESDTGGDGDRSDGSAFGTRGRGRRGSVPQEERDGRERQQTRSRGGGRETEDDDHDRTRDRDRHRDKHRAGGRPTDRDRPRERESGRGSGSDGARAPSSARSHRKASSPSGDASNEGRSGQEARGGPASSFTRGDRVEARYRGRGTKFYKGTISRVNSNDTVDVAYDDGEKEISIATEHVRSLEPGASGGGSRTRGSTMARGDRVEVRYRGKGTKFYKGKISRVNSDGTMDISYDDGEKEIGIAEEHVRSLEPQANAGGGGGRGLTMARGDRVEVRYRGKGTKFYKGKISRVNSDGTMDISYDDGEKEIGIAEEHVRSLEPQANAGGGGGRGLTMARGDRVEVRYRGKGTKFYKGKVSRVNSDDTMDIAYDDGEKEIGIAAEHVRSLEQSTSEGGRGGSGRGRAPTLVEGDKVEANFRGRGRFYPGRIGRVNLDGTFNIDYDDGEKERGVTDDLIRASDRGSSHRDEGRSGGSVRLERGDRVEARYRGRGTKFYKGKISRVNSDGTFDISYGDGEKEIGIAAEHVRSLESKNSTGDNDVRGSGMARGDRVEARYRGKGTKFYKGKISRVNSDATFDIAYDDGEKEIGIAVEHVRSLDRPTSAGGGGERRGRLERGDRVEVRYRGKGTKFYKGKISRVNSDDTMDIAYDDGEKEIGIAVEHVRSLDRPTSAGGRGRAGRMARGDRVEARYRGRGTKFYKGKISRVNSDATFDIAYDDGEKEIGIAAEHVRFLDRPTSAGGGGERRGRLERGDRVEARYRGKGTKFYKGKISRVNSDDTMDIAYDDGEKEVGIAVEHVRSLETQTNTSDSDTNGSRMAKGDRVEVRYRGKGTKFYKGKISRVNSDATFDISYDDGRAPTLVEGDKVEANFRGRGRFYPGRIGRVNLDGTFNIDYDDGEKERGVTDDLIRASDRGSSHRDEGRSVGSARLERGDRVEARYRGRGTKFYKGKISRVNSDGTFDISYDDGEKEMEIPAEHVRSLEPQRNADENDLRGSGMVRGDRVEARYRGRGTKFYKGKISRVNSDATFDIAYDDGEKEIGIAVEHVRSLDRPASADGRGPGRRASTLMKGDKVEANFRGRGRFYPGRISKVNLDGTFNIDYDDGEKERGVTDDLIRASDRGSSHRDDGRSEQTSRLERGDRVEARYRGRGTKFYKGKVSRVNSDDTMDIAYDDGEKEIGIAAEHVRSLESAPSPSGRGGSGRGRAPTLVEGDKVEANFRGRGRFYPGRIGRVNLDGTFNIDYDDGEKERGVTDDLIRASDRGSSHRDEGRSGGSVRLERGDRVEARYRGRGTKFYKGKISRVNSDGTFDISYDDGEKETEIAAEHVRSLKSVEAATGERGSGMARGDRVEARYRGKGTKYYKGKISRVNSDDTFDIAYDDGEKEIGIAVEHVRSLDRPTSAGGPGRGERMTRGDRVEARYRGRGTKFYKGKISRVNSDDTMDIAYDDGEKEIGIAVEHVRSLEPQTNTSDSDTNRSRMAKGDRVEVRYRGKGTKFYKGKISRVNSDATFDISYDDGEKEIGIAAEHVRSLESAPSPSGRGGSGRGRAPTLMEGDKVEANFRGRGRFYPGRIGRVNLDGTFNIDYDDGEKERGVTDDLIRASDRGSSHRDEGRSGGSVRLERGDRVEARYRGRGTKFYKGKISRVNSDDTMDIAYDDGEQEIGIAAEHVRSLEPQRNADARLASRSRSPTTRQGRDDNASEDFAEGDKVEGRFRGRSRWFRATVERKNRDGTYWLVYADGDEERAVENSLIRRLRGDGGGGGGSSAVASPTSRFKAMAGRVSARNTIDDEQVPSRRGIQGREPSSSRRDSGRGSRYDSENGVDDGDGPTLLEGDLVEGNFQGRGRFYSGRISRINLDGTFNIDYKDGEKERGVKREMIRSVDSIPAGARRSRRGGSYQ</sequence>
<feature type="domain" description="SAM" evidence="2">
    <location>
        <begin position="353"/>
        <end position="418"/>
    </location>
</feature>
<dbReference type="EMBL" id="FN649736">
    <property type="protein sequence ID" value="CBN80217.1"/>
    <property type="molecule type" value="Genomic_DNA"/>
</dbReference>
<keyword evidence="6" id="KW-1185">Reference proteome</keyword>
<name>D8LEH4_ECTSI</name>
<feature type="compositionally biased region" description="Basic residues" evidence="1">
    <location>
        <begin position="583"/>
        <end position="594"/>
    </location>
</feature>
<protein>
    <submittedName>
        <fullName evidence="5">Uncharacterized protein</fullName>
    </submittedName>
</protein>
<dbReference type="InterPro" id="IPR002999">
    <property type="entry name" value="Tudor"/>
</dbReference>
<feature type="compositionally biased region" description="Basic residues" evidence="1">
    <location>
        <begin position="754"/>
        <end position="763"/>
    </location>
</feature>
<feature type="compositionally biased region" description="Basic and acidic residues" evidence="1">
    <location>
        <begin position="2518"/>
        <end position="2529"/>
    </location>
</feature>
<feature type="compositionally biased region" description="Basic and acidic residues" evidence="1">
    <location>
        <begin position="112"/>
        <end position="122"/>
    </location>
</feature>
<evidence type="ECO:0000259" key="3">
    <source>
        <dbReference type="PROSITE" id="PS50222"/>
    </source>
</evidence>
<feature type="domain" description="CMP/dCMP-type deaminase" evidence="4">
    <location>
        <begin position="194"/>
        <end position="309"/>
    </location>
</feature>
<dbReference type="Proteomes" id="UP000002630">
    <property type="component" value="Linkage Group LG11"/>
</dbReference>
<dbReference type="SMART" id="SM00739">
    <property type="entry name" value="KOW"/>
    <property type="match status" value="7"/>
</dbReference>